<gene>
    <name evidence="1" type="ORF">TIFTF001_015072</name>
</gene>
<organism evidence="1 2">
    <name type="scientific">Ficus carica</name>
    <name type="common">Common fig</name>
    <dbReference type="NCBI Taxonomy" id="3494"/>
    <lineage>
        <taxon>Eukaryota</taxon>
        <taxon>Viridiplantae</taxon>
        <taxon>Streptophyta</taxon>
        <taxon>Embryophyta</taxon>
        <taxon>Tracheophyta</taxon>
        <taxon>Spermatophyta</taxon>
        <taxon>Magnoliopsida</taxon>
        <taxon>eudicotyledons</taxon>
        <taxon>Gunneridae</taxon>
        <taxon>Pentapetalae</taxon>
        <taxon>rosids</taxon>
        <taxon>fabids</taxon>
        <taxon>Rosales</taxon>
        <taxon>Moraceae</taxon>
        <taxon>Ficeae</taxon>
        <taxon>Ficus</taxon>
    </lineage>
</organism>
<accession>A0AA88D7J2</accession>
<reference evidence="1" key="1">
    <citation type="submission" date="2023-07" db="EMBL/GenBank/DDBJ databases">
        <title>draft genome sequence of fig (Ficus carica).</title>
        <authorList>
            <person name="Takahashi T."/>
            <person name="Nishimura K."/>
        </authorList>
    </citation>
    <scope>NUCLEOTIDE SEQUENCE</scope>
</reference>
<dbReference type="AlphaFoldDB" id="A0AA88D7J2"/>
<name>A0AA88D7J2_FICCA</name>
<keyword evidence="2" id="KW-1185">Reference proteome</keyword>
<evidence type="ECO:0000313" key="1">
    <source>
        <dbReference type="EMBL" id="GMN45881.1"/>
    </source>
</evidence>
<proteinExistence type="predicted"/>
<evidence type="ECO:0000313" key="2">
    <source>
        <dbReference type="Proteomes" id="UP001187192"/>
    </source>
</evidence>
<sequence length="122" mass="13351">MFKGLMVICIRVGMKGIEVVAYLGMPIPVVFHHRSCHQKLWCIREGILYWPFVMGAPPSMKSPEKIQCAREWIHASSVPPLGEPPDLKRVSSLGFGEFSGHGFLLFPGMAASGGGRTLPSTV</sequence>
<protein>
    <submittedName>
        <fullName evidence="1">Uncharacterized protein</fullName>
    </submittedName>
</protein>
<comment type="caution">
    <text evidence="1">The sequence shown here is derived from an EMBL/GenBank/DDBJ whole genome shotgun (WGS) entry which is preliminary data.</text>
</comment>
<dbReference type="Proteomes" id="UP001187192">
    <property type="component" value="Unassembled WGS sequence"/>
</dbReference>
<dbReference type="EMBL" id="BTGU01000021">
    <property type="protein sequence ID" value="GMN45881.1"/>
    <property type="molecule type" value="Genomic_DNA"/>
</dbReference>